<dbReference type="Proteomes" id="UP000237105">
    <property type="component" value="Unassembled WGS sequence"/>
</dbReference>
<name>A0A2P5E0B6_PARAD</name>
<dbReference type="PANTHER" id="PTHR13620:SF105">
    <property type="entry name" value="OS01G0737700 PROTEIN"/>
    <property type="match status" value="1"/>
</dbReference>
<dbReference type="Gene3D" id="3.30.420.10">
    <property type="entry name" value="Ribonuclease H-like superfamily/Ribonuclease H"/>
    <property type="match status" value="1"/>
</dbReference>
<organism evidence="4 5">
    <name type="scientific">Parasponia andersonii</name>
    <name type="common">Sponia andersonii</name>
    <dbReference type="NCBI Taxonomy" id="3476"/>
    <lineage>
        <taxon>Eukaryota</taxon>
        <taxon>Viridiplantae</taxon>
        <taxon>Streptophyta</taxon>
        <taxon>Embryophyta</taxon>
        <taxon>Tracheophyta</taxon>
        <taxon>Spermatophyta</taxon>
        <taxon>Magnoliopsida</taxon>
        <taxon>eudicotyledons</taxon>
        <taxon>Gunneridae</taxon>
        <taxon>Pentapetalae</taxon>
        <taxon>rosids</taxon>
        <taxon>fabids</taxon>
        <taxon>Rosales</taxon>
        <taxon>Cannabaceae</taxon>
        <taxon>Parasponia</taxon>
    </lineage>
</organism>
<gene>
    <name evidence="4" type="ORF">PanWU01x14_014470</name>
</gene>
<dbReference type="EMBL" id="JXTB01000006">
    <property type="protein sequence ID" value="PON78946.1"/>
    <property type="molecule type" value="Genomic_DNA"/>
</dbReference>
<dbReference type="GO" id="GO:0005634">
    <property type="term" value="C:nucleus"/>
    <property type="evidence" value="ECO:0007669"/>
    <property type="project" value="TreeGrafter"/>
</dbReference>
<dbReference type="InterPro" id="IPR036397">
    <property type="entry name" value="RNaseH_sf"/>
</dbReference>
<keyword evidence="5" id="KW-1185">Reference proteome</keyword>
<dbReference type="InterPro" id="IPR002562">
    <property type="entry name" value="3'-5'_exonuclease_dom"/>
</dbReference>
<evidence type="ECO:0000313" key="5">
    <source>
        <dbReference type="Proteomes" id="UP000237105"/>
    </source>
</evidence>
<feature type="domain" description="3'-5' exonuclease" evidence="3">
    <location>
        <begin position="27"/>
        <end position="203"/>
    </location>
</feature>
<dbReference type="AlphaFoldDB" id="A0A2P5E0B6"/>
<dbReference type="FunFam" id="3.30.420.10:FF:000054">
    <property type="entry name" value="Werner Syndrome-like exonuclease"/>
    <property type="match status" value="1"/>
</dbReference>
<proteinExistence type="predicted"/>
<keyword evidence="2" id="KW-0378">Hydrolase</keyword>
<evidence type="ECO:0000256" key="2">
    <source>
        <dbReference type="ARBA" id="ARBA00022801"/>
    </source>
</evidence>
<dbReference type="Pfam" id="PF01612">
    <property type="entry name" value="DNA_pol_A_exo1"/>
    <property type="match status" value="1"/>
</dbReference>
<dbReference type="InterPro" id="IPR051132">
    <property type="entry name" value="3-5_Exonuclease_domain"/>
</dbReference>
<dbReference type="InterPro" id="IPR012337">
    <property type="entry name" value="RNaseH-like_sf"/>
</dbReference>
<evidence type="ECO:0000313" key="4">
    <source>
        <dbReference type="EMBL" id="PON78946.1"/>
    </source>
</evidence>
<evidence type="ECO:0000259" key="3">
    <source>
        <dbReference type="SMART" id="SM00474"/>
    </source>
</evidence>
<reference evidence="5" key="1">
    <citation type="submission" date="2016-06" db="EMBL/GenBank/DDBJ databases">
        <title>Parallel loss of symbiosis genes in relatives of nitrogen-fixing non-legume Parasponia.</title>
        <authorList>
            <person name="Van Velzen R."/>
            <person name="Holmer R."/>
            <person name="Bu F."/>
            <person name="Rutten L."/>
            <person name="Van Zeijl A."/>
            <person name="Liu W."/>
            <person name="Santuari L."/>
            <person name="Cao Q."/>
            <person name="Sharma T."/>
            <person name="Shen D."/>
            <person name="Roswanjaya Y."/>
            <person name="Wardhani T."/>
            <person name="Kalhor M.S."/>
            <person name="Jansen J."/>
            <person name="Van den Hoogen J."/>
            <person name="Gungor B."/>
            <person name="Hartog M."/>
            <person name="Hontelez J."/>
            <person name="Verver J."/>
            <person name="Yang W.-C."/>
            <person name="Schijlen E."/>
            <person name="Repin R."/>
            <person name="Schilthuizen M."/>
            <person name="Schranz E."/>
            <person name="Heidstra R."/>
            <person name="Miyata K."/>
            <person name="Fedorova E."/>
            <person name="Kohlen W."/>
            <person name="Bisseling T."/>
            <person name="Smit S."/>
            <person name="Geurts R."/>
        </authorList>
    </citation>
    <scope>NUCLEOTIDE SEQUENCE [LARGE SCALE GENOMIC DNA]</scope>
    <source>
        <strain evidence="5">cv. WU1-14</strain>
    </source>
</reference>
<dbReference type="OrthoDB" id="1920326at2759"/>
<dbReference type="GO" id="GO:0008408">
    <property type="term" value="F:3'-5' exonuclease activity"/>
    <property type="evidence" value="ECO:0007669"/>
    <property type="project" value="InterPro"/>
</dbReference>
<accession>A0A2P5E0B6</accession>
<dbReference type="SUPFAM" id="SSF53098">
    <property type="entry name" value="Ribonuclease H-like"/>
    <property type="match status" value="1"/>
</dbReference>
<dbReference type="GO" id="GO:0005737">
    <property type="term" value="C:cytoplasm"/>
    <property type="evidence" value="ECO:0007669"/>
    <property type="project" value="TreeGrafter"/>
</dbReference>
<dbReference type="GO" id="GO:0006139">
    <property type="term" value="P:nucleobase-containing compound metabolic process"/>
    <property type="evidence" value="ECO:0007669"/>
    <property type="project" value="InterPro"/>
</dbReference>
<sequence length="204" mass="23262">MANRETYNYHEIDIEDDSVQALVTNSPSMVESWISEIERIHHRRLNRLVVGLDVEWRPSFSRARNPLATLQLCVGRRCLIFQLLHTPYVPDALREFLKDGAYTFVGAGVGKDAEKLAEEQDLEVANWVDLGALAADVSGDRSMRGAGLKGLAREYLEMEMEKPRHVALSDWDSRWLSDEQVRYACTDAFVSFEVGRVLKAWKYG</sequence>
<keyword evidence="1" id="KW-0540">Nuclease</keyword>
<comment type="caution">
    <text evidence="4">The sequence shown here is derived from an EMBL/GenBank/DDBJ whole genome shotgun (WGS) entry which is preliminary data.</text>
</comment>
<dbReference type="SMART" id="SM00474">
    <property type="entry name" value="35EXOc"/>
    <property type="match status" value="1"/>
</dbReference>
<protein>
    <submittedName>
        <fullName evidence="4">DNA polymerase</fullName>
    </submittedName>
</protein>
<dbReference type="STRING" id="3476.A0A2P5E0B6"/>
<dbReference type="CDD" id="cd06141">
    <property type="entry name" value="WRN_exo"/>
    <property type="match status" value="1"/>
</dbReference>
<evidence type="ECO:0000256" key="1">
    <source>
        <dbReference type="ARBA" id="ARBA00022722"/>
    </source>
</evidence>
<dbReference type="GO" id="GO:0003676">
    <property type="term" value="F:nucleic acid binding"/>
    <property type="evidence" value="ECO:0007669"/>
    <property type="project" value="InterPro"/>
</dbReference>
<dbReference type="PANTHER" id="PTHR13620">
    <property type="entry name" value="3-5 EXONUCLEASE"/>
    <property type="match status" value="1"/>
</dbReference>